<dbReference type="InterPro" id="IPR050309">
    <property type="entry name" value="Type-B_Carboxylest/Lipase"/>
</dbReference>
<dbReference type="PROSITE" id="PS00122">
    <property type="entry name" value="CARBOXYLESTERASE_B_1"/>
    <property type="match status" value="1"/>
</dbReference>
<name>A0A1I7X4H8_HETBA</name>
<evidence type="ECO:0000256" key="1">
    <source>
        <dbReference type="ARBA" id="ARBA00005964"/>
    </source>
</evidence>
<evidence type="ECO:0000256" key="5">
    <source>
        <dbReference type="RuleBase" id="RU361235"/>
    </source>
</evidence>
<dbReference type="PANTHER" id="PTHR11559">
    <property type="entry name" value="CARBOXYLESTERASE"/>
    <property type="match status" value="1"/>
</dbReference>
<dbReference type="SUPFAM" id="SSF53474">
    <property type="entry name" value="alpha/beta-Hydrolases"/>
    <property type="match status" value="1"/>
</dbReference>
<dbReference type="GO" id="GO:0052689">
    <property type="term" value="F:carboxylic ester hydrolase activity"/>
    <property type="evidence" value="ECO:0007669"/>
    <property type="project" value="UniProtKB-KW"/>
</dbReference>
<comment type="similarity">
    <text evidence="2">Belongs to the 'GDXG' lipolytic enzyme family.</text>
</comment>
<dbReference type="PROSITE" id="PS01173">
    <property type="entry name" value="LIPASE_GDXG_HIS"/>
    <property type="match status" value="1"/>
</dbReference>
<feature type="domain" description="Carboxylesterase type B" evidence="6">
    <location>
        <begin position="42"/>
        <end position="178"/>
    </location>
</feature>
<dbReference type="Gene3D" id="3.40.50.1820">
    <property type="entry name" value="alpha/beta hydrolase"/>
    <property type="match status" value="2"/>
</dbReference>
<evidence type="ECO:0000313" key="8">
    <source>
        <dbReference type="WBParaSite" id="Hba_12323"/>
    </source>
</evidence>
<evidence type="ECO:0000259" key="6">
    <source>
        <dbReference type="Pfam" id="PF00135"/>
    </source>
</evidence>
<dbReference type="InterPro" id="IPR002018">
    <property type="entry name" value="CarbesteraseB"/>
</dbReference>
<dbReference type="InterPro" id="IPR002168">
    <property type="entry name" value="Lipase_GDXG_HIS_AS"/>
</dbReference>
<accession>A0A1I7X4H8</accession>
<comment type="similarity">
    <text evidence="1 5">Belongs to the type-B carboxylesterase/lipase family.</text>
</comment>
<reference evidence="8" key="1">
    <citation type="submission" date="2016-11" db="UniProtKB">
        <authorList>
            <consortium name="WormBaseParasite"/>
        </authorList>
    </citation>
    <scope>IDENTIFICATION</scope>
</reference>
<dbReference type="WBParaSite" id="Hba_12323">
    <property type="protein sequence ID" value="Hba_12323"/>
    <property type="gene ID" value="Hba_12323"/>
</dbReference>
<protein>
    <recommendedName>
        <fullName evidence="5">Carboxylic ester hydrolase</fullName>
        <ecNumber evidence="5">3.1.1.-</ecNumber>
    </recommendedName>
</protein>
<dbReference type="InterPro" id="IPR029058">
    <property type="entry name" value="AB_hydrolase_fold"/>
</dbReference>
<organism evidence="7 8">
    <name type="scientific">Heterorhabditis bacteriophora</name>
    <name type="common">Entomopathogenic nematode worm</name>
    <dbReference type="NCBI Taxonomy" id="37862"/>
    <lineage>
        <taxon>Eukaryota</taxon>
        <taxon>Metazoa</taxon>
        <taxon>Ecdysozoa</taxon>
        <taxon>Nematoda</taxon>
        <taxon>Chromadorea</taxon>
        <taxon>Rhabditida</taxon>
        <taxon>Rhabditina</taxon>
        <taxon>Rhabditomorpha</taxon>
        <taxon>Strongyloidea</taxon>
        <taxon>Heterorhabditidae</taxon>
        <taxon>Heterorhabditis</taxon>
    </lineage>
</organism>
<dbReference type="EC" id="3.1.1.-" evidence="5"/>
<evidence type="ECO:0000256" key="4">
    <source>
        <dbReference type="ARBA" id="ARBA00022801"/>
    </source>
</evidence>
<dbReference type="Proteomes" id="UP000095283">
    <property type="component" value="Unplaced"/>
</dbReference>
<keyword evidence="4 5" id="KW-0378">Hydrolase</keyword>
<evidence type="ECO:0000256" key="3">
    <source>
        <dbReference type="ARBA" id="ARBA00022487"/>
    </source>
</evidence>
<keyword evidence="7" id="KW-1185">Reference proteome</keyword>
<dbReference type="AlphaFoldDB" id="A0A1I7X4H8"/>
<sequence length="410" mass="46711">MTCVIKTLAKPTRMLPILALFIWLFPISILASNPIVNTPYVLLPVFVFIHGGGFEIGDAETFGYKKASENFASEGIVFVTINYRLGPLGFFTTGDNVIPGNMGLWDQTLALQFLNEILSSFGGDPNRITLSGHSAGSSSVSALLFSPHSNDLFQQAIEMSGSVFAEYAMGQDVIKAFQTGIDNLIGKIRIRKNHWGNFSREDLLDFIKTGVVIEDEFGSKMGQFLHLLEEFYADRDIPDKPDNKFYLQRYIESSIERDFQLISDLLFNIPVYHEIDLKRMNGWETYYYVIEHPSNPFVDKDVPVKGLCQNIYYNNGKELFIVFNYYSLNLSDHEKKHYRNPSTSEVMWNPVTKDDPRTNLRLKAHPEMNSSFRTNAMEFWLKIVPNTIGAQILHRSRLPGAQAHIKHTEL</sequence>
<dbReference type="Pfam" id="PF00135">
    <property type="entry name" value="COesterase"/>
    <property type="match status" value="1"/>
</dbReference>
<evidence type="ECO:0000256" key="2">
    <source>
        <dbReference type="ARBA" id="ARBA00010515"/>
    </source>
</evidence>
<evidence type="ECO:0000313" key="7">
    <source>
        <dbReference type="Proteomes" id="UP000095283"/>
    </source>
</evidence>
<proteinExistence type="inferred from homology"/>
<keyword evidence="3" id="KW-0719">Serine esterase</keyword>
<dbReference type="InterPro" id="IPR019826">
    <property type="entry name" value="Carboxylesterase_B_AS"/>
</dbReference>